<organism evidence="1 2">
    <name type="scientific">Dentiscutata heterogama</name>
    <dbReference type="NCBI Taxonomy" id="1316150"/>
    <lineage>
        <taxon>Eukaryota</taxon>
        <taxon>Fungi</taxon>
        <taxon>Fungi incertae sedis</taxon>
        <taxon>Mucoromycota</taxon>
        <taxon>Glomeromycotina</taxon>
        <taxon>Glomeromycetes</taxon>
        <taxon>Diversisporales</taxon>
        <taxon>Gigasporaceae</taxon>
        <taxon>Dentiscutata</taxon>
    </lineage>
</organism>
<keyword evidence="2" id="KW-1185">Reference proteome</keyword>
<evidence type="ECO:0000313" key="1">
    <source>
        <dbReference type="EMBL" id="CAG8655502.1"/>
    </source>
</evidence>
<gene>
    <name evidence="1" type="ORF">DHETER_LOCUS9502</name>
</gene>
<protein>
    <submittedName>
        <fullName evidence="1">14104_t:CDS:1</fullName>
    </submittedName>
</protein>
<dbReference type="Proteomes" id="UP000789702">
    <property type="component" value="Unassembled WGS sequence"/>
</dbReference>
<comment type="caution">
    <text evidence="1">The sequence shown here is derived from an EMBL/GenBank/DDBJ whole genome shotgun (WGS) entry which is preliminary data.</text>
</comment>
<dbReference type="EMBL" id="CAJVPU010016791">
    <property type="protein sequence ID" value="CAG8655502.1"/>
    <property type="molecule type" value="Genomic_DNA"/>
</dbReference>
<proteinExistence type="predicted"/>
<name>A0ACA9NG91_9GLOM</name>
<reference evidence="1" key="1">
    <citation type="submission" date="2021-06" db="EMBL/GenBank/DDBJ databases">
        <authorList>
            <person name="Kallberg Y."/>
            <person name="Tangrot J."/>
            <person name="Rosling A."/>
        </authorList>
    </citation>
    <scope>NUCLEOTIDE SEQUENCE</scope>
    <source>
        <strain evidence="1">IL203A</strain>
    </source>
</reference>
<evidence type="ECO:0000313" key="2">
    <source>
        <dbReference type="Proteomes" id="UP000789702"/>
    </source>
</evidence>
<sequence>TTLTQVGNKYTLLRKLPIERMELTRTNKVNEVNRANDTNREPNRASEEPNHPNDKQIKQINVNRVGWLLLASFKNYSQWSNGAISMELFSICSNR</sequence>
<feature type="non-terminal residue" evidence="1">
    <location>
        <position position="1"/>
    </location>
</feature>
<accession>A0ACA9NG91</accession>